<keyword evidence="8" id="KW-1185">Reference proteome</keyword>
<feature type="DNA-binding region" description="H-T-H motif" evidence="4">
    <location>
        <begin position="77"/>
        <end position="96"/>
    </location>
</feature>
<feature type="compositionally biased region" description="Basic and acidic residues" evidence="5">
    <location>
        <begin position="48"/>
        <end position="57"/>
    </location>
</feature>
<reference evidence="7" key="2">
    <citation type="submission" date="2020-09" db="EMBL/GenBank/DDBJ databases">
        <authorList>
            <person name="Sun Q."/>
            <person name="Zhou Y."/>
        </authorList>
    </citation>
    <scope>NUCLEOTIDE SEQUENCE</scope>
    <source>
        <strain evidence="7">CGMCC 1.12919</strain>
    </source>
</reference>
<keyword evidence="1" id="KW-0805">Transcription regulation</keyword>
<dbReference type="InterPro" id="IPR009057">
    <property type="entry name" value="Homeodomain-like_sf"/>
</dbReference>
<dbReference type="AlphaFoldDB" id="A0A916XD55"/>
<dbReference type="InterPro" id="IPR001647">
    <property type="entry name" value="HTH_TetR"/>
</dbReference>
<feature type="domain" description="HTH tetR-type" evidence="6">
    <location>
        <begin position="54"/>
        <end position="114"/>
    </location>
</feature>
<evidence type="ECO:0000259" key="6">
    <source>
        <dbReference type="PROSITE" id="PS50977"/>
    </source>
</evidence>
<keyword evidence="2 4" id="KW-0238">DNA-binding</keyword>
<evidence type="ECO:0000256" key="3">
    <source>
        <dbReference type="ARBA" id="ARBA00023163"/>
    </source>
</evidence>
<dbReference type="Pfam" id="PF00440">
    <property type="entry name" value="TetR_N"/>
    <property type="match status" value="1"/>
</dbReference>
<accession>A0A916XD55</accession>
<dbReference type="PANTHER" id="PTHR30055:SF234">
    <property type="entry name" value="HTH-TYPE TRANSCRIPTIONAL REGULATOR BETI"/>
    <property type="match status" value="1"/>
</dbReference>
<dbReference type="SUPFAM" id="SSF46689">
    <property type="entry name" value="Homeodomain-like"/>
    <property type="match status" value="1"/>
</dbReference>
<comment type="caution">
    <text evidence="7">The sequence shown here is derived from an EMBL/GenBank/DDBJ whole genome shotgun (WGS) entry which is preliminary data.</text>
</comment>
<evidence type="ECO:0000256" key="5">
    <source>
        <dbReference type="SAM" id="MobiDB-lite"/>
    </source>
</evidence>
<name>A0A916XD55_9HYPH</name>
<dbReference type="PRINTS" id="PR00455">
    <property type="entry name" value="HTHTETR"/>
</dbReference>
<dbReference type="GO" id="GO:0003700">
    <property type="term" value="F:DNA-binding transcription factor activity"/>
    <property type="evidence" value="ECO:0007669"/>
    <property type="project" value="TreeGrafter"/>
</dbReference>
<dbReference type="InterPro" id="IPR050109">
    <property type="entry name" value="HTH-type_TetR-like_transc_reg"/>
</dbReference>
<dbReference type="RefSeq" id="WP_188609469.1">
    <property type="nucleotide sequence ID" value="NZ_BMGG01000004.1"/>
</dbReference>
<gene>
    <name evidence="7" type="ORF">GCM10010994_24740</name>
</gene>
<feature type="region of interest" description="Disordered" evidence="5">
    <location>
        <begin position="1"/>
        <end position="57"/>
    </location>
</feature>
<feature type="compositionally biased region" description="Basic and acidic residues" evidence="5">
    <location>
        <begin position="247"/>
        <end position="268"/>
    </location>
</feature>
<organism evidence="7 8">
    <name type="scientific">Chelatococcus reniformis</name>
    <dbReference type="NCBI Taxonomy" id="1494448"/>
    <lineage>
        <taxon>Bacteria</taxon>
        <taxon>Pseudomonadati</taxon>
        <taxon>Pseudomonadota</taxon>
        <taxon>Alphaproteobacteria</taxon>
        <taxon>Hyphomicrobiales</taxon>
        <taxon>Chelatococcaceae</taxon>
        <taxon>Chelatococcus</taxon>
    </lineage>
</organism>
<evidence type="ECO:0000313" key="7">
    <source>
        <dbReference type="EMBL" id="GGC65206.1"/>
    </source>
</evidence>
<dbReference type="GO" id="GO:0000976">
    <property type="term" value="F:transcription cis-regulatory region binding"/>
    <property type="evidence" value="ECO:0007669"/>
    <property type="project" value="TreeGrafter"/>
</dbReference>
<protein>
    <recommendedName>
        <fullName evidence="6">HTH tetR-type domain-containing protein</fullName>
    </recommendedName>
</protein>
<dbReference type="EMBL" id="BMGG01000004">
    <property type="protein sequence ID" value="GGC65206.1"/>
    <property type="molecule type" value="Genomic_DNA"/>
</dbReference>
<evidence type="ECO:0000256" key="1">
    <source>
        <dbReference type="ARBA" id="ARBA00023015"/>
    </source>
</evidence>
<dbReference type="PROSITE" id="PS50977">
    <property type="entry name" value="HTH_TETR_2"/>
    <property type="match status" value="1"/>
</dbReference>
<evidence type="ECO:0000313" key="8">
    <source>
        <dbReference type="Proteomes" id="UP000637002"/>
    </source>
</evidence>
<dbReference type="Proteomes" id="UP000637002">
    <property type="component" value="Unassembled WGS sequence"/>
</dbReference>
<feature type="region of interest" description="Disordered" evidence="5">
    <location>
        <begin position="245"/>
        <end position="286"/>
    </location>
</feature>
<evidence type="ECO:0000256" key="4">
    <source>
        <dbReference type="PROSITE-ProRule" id="PRU00335"/>
    </source>
</evidence>
<keyword evidence="3" id="KW-0804">Transcription</keyword>
<sequence length="286" mass="31630">MSKVKLTRPKTQAQSGVVVDAPRSGRSRPAQVAAKAERAGQGPRPRRTQAERSESTQKKVLDAAIRLLRQRGYGGLRTSEVAELAGVSRGAQLHHFPTKHDLIVATLRHLNEKAAAQSRRRAGAAHGPDDAVAAIIADAHDFFFSDFFFVQLAISMGDGEAKELRRETYQLSRDNRFAVEAAWCEALVAAGVPPKLAEDVLALTLSIVRGFSVRTFIEDDPERFSHLYEVWRRIVGEYLASHLGPRQADKRPGKDKETNVGPDPDRAAVLRSPGHRRPRGERPLRD</sequence>
<dbReference type="PANTHER" id="PTHR30055">
    <property type="entry name" value="HTH-TYPE TRANSCRIPTIONAL REGULATOR RUTR"/>
    <property type="match status" value="1"/>
</dbReference>
<evidence type="ECO:0000256" key="2">
    <source>
        <dbReference type="ARBA" id="ARBA00023125"/>
    </source>
</evidence>
<reference evidence="7" key="1">
    <citation type="journal article" date="2014" name="Int. J. Syst. Evol. Microbiol.">
        <title>Complete genome sequence of Corynebacterium casei LMG S-19264T (=DSM 44701T), isolated from a smear-ripened cheese.</title>
        <authorList>
            <consortium name="US DOE Joint Genome Institute (JGI-PGF)"/>
            <person name="Walter F."/>
            <person name="Albersmeier A."/>
            <person name="Kalinowski J."/>
            <person name="Ruckert C."/>
        </authorList>
    </citation>
    <scope>NUCLEOTIDE SEQUENCE</scope>
    <source>
        <strain evidence="7">CGMCC 1.12919</strain>
    </source>
</reference>
<dbReference type="Gene3D" id="1.10.357.10">
    <property type="entry name" value="Tetracycline Repressor, domain 2"/>
    <property type="match status" value="1"/>
</dbReference>
<proteinExistence type="predicted"/>